<evidence type="ECO:0000313" key="2">
    <source>
        <dbReference type="EMBL" id="CCD53021.1"/>
    </source>
</evidence>
<organism evidence="2 3">
    <name type="scientific">Botryotinia fuckeliana (strain T4)</name>
    <name type="common">Noble rot fungus</name>
    <name type="synonym">Botrytis cinerea</name>
    <dbReference type="NCBI Taxonomy" id="999810"/>
    <lineage>
        <taxon>Eukaryota</taxon>
        <taxon>Fungi</taxon>
        <taxon>Dikarya</taxon>
        <taxon>Ascomycota</taxon>
        <taxon>Pezizomycotina</taxon>
        <taxon>Leotiomycetes</taxon>
        <taxon>Helotiales</taxon>
        <taxon>Sclerotiniaceae</taxon>
        <taxon>Botrytis</taxon>
    </lineage>
</organism>
<evidence type="ECO:0000313" key="3">
    <source>
        <dbReference type="Proteomes" id="UP000008177"/>
    </source>
</evidence>
<dbReference type="Proteomes" id="UP000008177">
    <property type="component" value="Unplaced contigs"/>
</dbReference>
<name>G2YN23_BOTF4</name>
<evidence type="ECO:0000256" key="1">
    <source>
        <dbReference type="SAM" id="Phobius"/>
    </source>
</evidence>
<proteinExistence type="predicted"/>
<protein>
    <submittedName>
        <fullName evidence="2">Uncharacterized protein</fullName>
    </submittedName>
</protein>
<dbReference type="OrthoDB" id="3543915at2759"/>
<dbReference type="EMBL" id="FQ790345">
    <property type="protein sequence ID" value="CCD53021.1"/>
    <property type="molecule type" value="Genomic_DNA"/>
</dbReference>
<dbReference type="HOGENOM" id="CLU_2812068_0_0_1"/>
<sequence length="67" mass="6796">MTEMTASTKGNQGEEGVSTTTYWFGGYGMACKELIMILAVGNPLILGSVVGLVLAVLRGGFGGLVGA</sequence>
<dbReference type="AlphaFoldDB" id="G2YN23"/>
<keyword evidence="1" id="KW-0472">Membrane</keyword>
<reference evidence="3" key="1">
    <citation type="journal article" date="2011" name="PLoS Genet.">
        <title>Genomic analysis of the necrotrophic fungal pathogens Sclerotinia sclerotiorum and Botrytis cinerea.</title>
        <authorList>
            <person name="Amselem J."/>
            <person name="Cuomo C.A."/>
            <person name="van Kan J.A."/>
            <person name="Viaud M."/>
            <person name="Benito E.P."/>
            <person name="Couloux A."/>
            <person name="Coutinho P.M."/>
            <person name="de Vries R.P."/>
            <person name="Dyer P.S."/>
            <person name="Fillinger S."/>
            <person name="Fournier E."/>
            <person name="Gout L."/>
            <person name="Hahn M."/>
            <person name="Kohn L."/>
            <person name="Lapalu N."/>
            <person name="Plummer K.M."/>
            <person name="Pradier J.M."/>
            <person name="Quevillon E."/>
            <person name="Sharon A."/>
            <person name="Simon A."/>
            <person name="ten Have A."/>
            <person name="Tudzynski B."/>
            <person name="Tudzynski P."/>
            <person name="Wincker P."/>
            <person name="Andrew M."/>
            <person name="Anthouard V."/>
            <person name="Beever R.E."/>
            <person name="Beffa R."/>
            <person name="Benoit I."/>
            <person name="Bouzid O."/>
            <person name="Brault B."/>
            <person name="Chen Z."/>
            <person name="Choquer M."/>
            <person name="Collemare J."/>
            <person name="Cotton P."/>
            <person name="Danchin E.G."/>
            <person name="Da Silva C."/>
            <person name="Gautier A."/>
            <person name="Giraud C."/>
            <person name="Giraud T."/>
            <person name="Gonzalez C."/>
            <person name="Grossetete S."/>
            <person name="Guldener U."/>
            <person name="Henrissat B."/>
            <person name="Howlett B.J."/>
            <person name="Kodira C."/>
            <person name="Kretschmer M."/>
            <person name="Lappartient A."/>
            <person name="Leroch M."/>
            <person name="Levis C."/>
            <person name="Mauceli E."/>
            <person name="Neuveglise C."/>
            <person name="Oeser B."/>
            <person name="Pearson M."/>
            <person name="Poulain J."/>
            <person name="Poussereau N."/>
            <person name="Quesneville H."/>
            <person name="Rascle C."/>
            <person name="Schumacher J."/>
            <person name="Segurens B."/>
            <person name="Sexton A."/>
            <person name="Silva E."/>
            <person name="Sirven C."/>
            <person name="Soanes D.M."/>
            <person name="Talbot N.J."/>
            <person name="Templeton M."/>
            <person name="Yandava C."/>
            <person name="Yarden O."/>
            <person name="Zeng Q."/>
            <person name="Rollins J.A."/>
            <person name="Lebrun M.H."/>
            <person name="Dickman M."/>
        </authorList>
    </citation>
    <scope>NUCLEOTIDE SEQUENCE [LARGE SCALE GENOMIC DNA]</scope>
    <source>
        <strain evidence="3">T4</strain>
    </source>
</reference>
<accession>G2YN23</accession>
<gene>
    <name evidence="2" type="ORF">BofuT4_uP139450.1</name>
</gene>
<keyword evidence="1" id="KW-1133">Transmembrane helix</keyword>
<keyword evidence="1" id="KW-0812">Transmembrane</keyword>
<feature type="transmembrane region" description="Helical" evidence="1">
    <location>
        <begin position="34"/>
        <end position="57"/>
    </location>
</feature>
<dbReference type="InParanoid" id="G2YN23"/>